<keyword evidence="2" id="KW-0472">Membrane</keyword>
<dbReference type="RefSeq" id="WP_136369984.1">
    <property type="nucleotide sequence ID" value="NZ_SSOB01000013.1"/>
</dbReference>
<feature type="domain" description="DUF1980" evidence="3">
    <location>
        <begin position="13"/>
        <end position="122"/>
    </location>
</feature>
<dbReference type="PANTHER" id="PTHR40047">
    <property type="entry name" value="UPF0703 PROTEIN YCGQ"/>
    <property type="match status" value="1"/>
</dbReference>
<dbReference type="InterPro" id="IPR048447">
    <property type="entry name" value="DUF1980_C"/>
</dbReference>
<proteinExistence type="predicted"/>
<sequence length="356" mass="39773">MDNRRSLLAHYWIRAILLGGFAFYIVHLVSANKLHYYIVPRLIPYVKFGSAAMFLLAVFYLYMIVQQSDKEEKAGCDCGHEPSRSLAANGFIYSLFVIPLILGFALPDRIMGSEVVSIKGMNLNVAASASAASPSQASAPAVKPLETVSPSPEPTVQVQEPAEQEPVQEQEQKPEQEPVQEPVQEPEQEPVQEELAQAPEVDELDALFPADEYSVDFAELGKKWYKKDAIKVNSVGFLEMLTMLDMYKTNFIGKDIVISGFVYREEDMGQDQFVVSRLAMLCCSADSMPYGFLVKAASGAALKEDTWITMTGKLTTTDYRGNEIILLEATKIKVIEAPEDPYVYPFIDDFDQLYEE</sequence>
<keyword evidence="6" id="KW-1185">Reference proteome</keyword>
<feature type="transmembrane region" description="Helical" evidence="2">
    <location>
        <begin position="12"/>
        <end position="30"/>
    </location>
</feature>
<keyword evidence="2" id="KW-0812">Transmembrane</keyword>
<dbReference type="Pfam" id="PF09323">
    <property type="entry name" value="DUF1980"/>
    <property type="match status" value="1"/>
</dbReference>
<dbReference type="InterPro" id="IPR048493">
    <property type="entry name" value="DUF1980_N"/>
</dbReference>
<feature type="domain" description="DUF1980" evidence="4">
    <location>
        <begin position="210"/>
        <end position="345"/>
    </location>
</feature>
<dbReference type="NCBIfam" id="TIGR03943">
    <property type="entry name" value="TIGR03943 family putative permease subunit"/>
    <property type="match status" value="1"/>
</dbReference>
<evidence type="ECO:0000259" key="3">
    <source>
        <dbReference type="Pfam" id="PF09323"/>
    </source>
</evidence>
<dbReference type="InterPro" id="IPR015402">
    <property type="entry name" value="DUF1980"/>
</dbReference>
<feature type="transmembrane region" description="Helical" evidence="2">
    <location>
        <begin position="86"/>
        <end position="106"/>
    </location>
</feature>
<evidence type="ECO:0000313" key="5">
    <source>
        <dbReference type="EMBL" id="THF79448.1"/>
    </source>
</evidence>
<accession>A0A4S4BWC3</accession>
<evidence type="ECO:0000256" key="2">
    <source>
        <dbReference type="SAM" id="Phobius"/>
    </source>
</evidence>
<feature type="region of interest" description="Disordered" evidence="1">
    <location>
        <begin position="136"/>
        <end position="194"/>
    </location>
</feature>
<comment type="caution">
    <text evidence="5">The sequence shown here is derived from an EMBL/GenBank/DDBJ whole genome shotgun (WGS) entry which is preliminary data.</text>
</comment>
<reference evidence="5 6" key="1">
    <citation type="submission" date="2019-04" db="EMBL/GenBank/DDBJ databases">
        <title>Cohnella sp. nov. isolated from preserved vegetables.</title>
        <authorList>
            <person name="Lin S.-Y."/>
            <person name="Hung M.-H."/>
            <person name="Young C.-C."/>
        </authorList>
    </citation>
    <scope>NUCLEOTIDE SEQUENCE [LARGE SCALE GENOMIC DNA]</scope>
    <source>
        <strain evidence="5 6">CC-MHH1044</strain>
    </source>
</reference>
<gene>
    <name evidence="5" type="ORF">E6C55_11700</name>
</gene>
<organism evidence="5 6">
    <name type="scientific">Cohnella fermenti</name>
    <dbReference type="NCBI Taxonomy" id="2565925"/>
    <lineage>
        <taxon>Bacteria</taxon>
        <taxon>Bacillati</taxon>
        <taxon>Bacillota</taxon>
        <taxon>Bacilli</taxon>
        <taxon>Bacillales</taxon>
        <taxon>Paenibacillaceae</taxon>
        <taxon>Cohnella</taxon>
    </lineage>
</organism>
<evidence type="ECO:0000259" key="4">
    <source>
        <dbReference type="Pfam" id="PF21537"/>
    </source>
</evidence>
<dbReference type="Proteomes" id="UP000310636">
    <property type="component" value="Unassembled WGS sequence"/>
</dbReference>
<dbReference type="PANTHER" id="PTHR40047:SF1">
    <property type="entry name" value="UPF0703 PROTEIN YCGQ"/>
    <property type="match status" value="1"/>
</dbReference>
<keyword evidence="2" id="KW-1133">Transmembrane helix</keyword>
<protein>
    <submittedName>
        <fullName evidence="5">TIGR03943 family protein</fullName>
    </submittedName>
</protein>
<dbReference type="Pfam" id="PF21537">
    <property type="entry name" value="DUF1980_C"/>
    <property type="match status" value="1"/>
</dbReference>
<evidence type="ECO:0000256" key="1">
    <source>
        <dbReference type="SAM" id="MobiDB-lite"/>
    </source>
</evidence>
<name>A0A4S4BWC3_9BACL</name>
<dbReference type="OrthoDB" id="9770408at2"/>
<dbReference type="AlphaFoldDB" id="A0A4S4BWC3"/>
<dbReference type="InterPro" id="IPR052955">
    <property type="entry name" value="UPF0703_membrane_permease"/>
</dbReference>
<evidence type="ECO:0000313" key="6">
    <source>
        <dbReference type="Proteomes" id="UP000310636"/>
    </source>
</evidence>
<feature type="transmembrane region" description="Helical" evidence="2">
    <location>
        <begin position="42"/>
        <end position="65"/>
    </location>
</feature>
<dbReference type="EMBL" id="SSOB01000013">
    <property type="protein sequence ID" value="THF79448.1"/>
    <property type="molecule type" value="Genomic_DNA"/>
</dbReference>